<protein>
    <submittedName>
        <fullName evidence="2">Uncharacterized protein</fullName>
    </submittedName>
</protein>
<feature type="compositionally biased region" description="Polar residues" evidence="1">
    <location>
        <begin position="219"/>
        <end position="263"/>
    </location>
</feature>
<gene>
    <name evidence="2" type="ORF">FA15DRAFT_103509</name>
</gene>
<evidence type="ECO:0000256" key="1">
    <source>
        <dbReference type="SAM" id="MobiDB-lite"/>
    </source>
</evidence>
<feature type="compositionally biased region" description="Low complexity" evidence="1">
    <location>
        <begin position="197"/>
        <end position="217"/>
    </location>
</feature>
<evidence type="ECO:0000313" key="3">
    <source>
        <dbReference type="Proteomes" id="UP000307440"/>
    </source>
</evidence>
<sequence>MANNAPPPQYNRHAPQNQPPRNIAPPPVSVKTEPRQATTVPHPLANTVNDMKGKAPMRAYQTNFTAPVPAPAARPPADRHVSFAAQDTAATSSTIGTSPDNAADNNSDSFGFSDDDAFFASVVVDDLGPPIGVEADMGRPIEVDADSGRPLHEENDRSGVNDMLMAPPLNPQPQQPQQPANRSESKKGSGSRLAIIAAQLEQQRQDEAAAAGASEAASRGSNSHATLPSVTDLQPTLNKQRSSTSLSGKTHNENRNPNWQQPTGGDEKPIVKSSGPPPPMGGFNFPSGTSNPLQGLGAGMKRPMEMMAGEGSANHAAAFSRTTARSGMGLHQASNMATAQGGRQVLGRLDNGPDGGDAKRMRRFV</sequence>
<feature type="compositionally biased region" description="Polar residues" evidence="1">
    <location>
        <begin position="88"/>
        <end position="100"/>
    </location>
</feature>
<accession>A0A5C3KLU2</accession>
<dbReference type="STRING" id="230819.A0A5C3KLU2"/>
<reference evidence="2 3" key="1">
    <citation type="journal article" date="2019" name="Nat. Ecol. Evol.">
        <title>Megaphylogeny resolves global patterns of mushroom evolution.</title>
        <authorList>
            <person name="Varga T."/>
            <person name="Krizsan K."/>
            <person name="Foldi C."/>
            <person name="Dima B."/>
            <person name="Sanchez-Garcia M."/>
            <person name="Sanchez-Ramirez S."/>
            <person name="Szollosi G.J."/>
            <person name="Szarkandi J.G."/>
            <person name="Papp V."/>
            <person name="Albert L."/>
            <person name="Andreopoulos W."/>
            <person name="Angelini C."/>
            <person name="Antonin V."/>
            <person name="Barry K.W."/>
            <person name="Bougher N.L."/>
            <person name="Buchanan P."/>
            <person name="Buyck B."/>
            <person name="Bense V."/>
            <person name="Catcheside P."/>
            <person name="Chovatia M."/>
            <person name="Cooper J."/>
            <person name="Damon W."/>
            <person name="Desjardin D."/>
            <person name="Finy P."/>
            <person name="Geml J."/>
            <person name="Haridas S."/>
            <person name="Hughes K."/>
            <person name="Justo A."/>
            <person name="Karasinski D."/>
            <person name="Kautmanova I."/>
            <person name="Kiss B."/>
            <person name="Kocsube S."/>
            <person name="Kotiranta H."/>
            <person name="LaButti K.M."/>
            <person name="Lechner B.E."/>
            <person name="Liimatainen K."/>
            <person name="Lipzen A."/>
            <person name="Lukacs Z."/>
            <person name="Mihaltcheva S."/>
            <person name="Morgado L.N."/>
            <person name="Niskanen T."/>
            <person name="Noordeloos M.E."/>
            <person name="Ohm R.A."/>
            <person name="Ortiz-Santana B."/>
            <person name="Ovrebo C."/>
            <person name="Racz N."/>
            <person name="Riley R."/>
            <person name="Savchenko A."/>
            <person name="Shiryaev A."/>
            <person name="Soop K."/>
            <person name="Spirin V."/>
            <person name="Szebenyi C."/>
            <person name="Tomsovsky M."/>
            <person name="Tulloss R.E."/>
            <person name="Uehling J."/>
            <person name="Grigoriev I.V."/>
            <person name="Vagvolgyi C."/>
            <person name="Papp T."/>
            <person name="Martin F.M."/>
            <person name="Miettinen O."/>
            <person name="Hibbett D.S."/>
            <person name="Nagy L.G."/>
        </authorList>
    </citation>
    <scope>NUCLEOTIDE SEQUENCE [LARGE SCALE GENOMIC DNA]</scope>
    <source>
        <strain evidence="2 3">CBS 121175</strain>
    </source>
</reference>
<evidence type="ECO:0000313" key="2">
    <source>
        <dbReference type="EMBL" id="TFK20913.1"/>
    </source>
</evidence>
<proteinExistence type="predicted"/>
<feature type="compositionally biased region" description="Basic and acidic residues" evidence="1">
    <location>
        <begin position="136"/>
        <end position="159"/>
    </location>
</feature>
<organism evidence="2 3">
    <name type="scientific">Coprinopsis marcescibilis</name>
    <name type="common">Agaric fungus</name>
    <name type="synonym">Psathyrella marcescibilis</name>
    <dbReference type="NCBI Taxonomy" id="230819"/>
    <lineage>
        <taxon>Eukaryota</taxon>
        <taxon>Fungi</taxon>
        <taxon>Dikarya</taxon>
        <taxon>Basidiomycota</taxon>
        <taxon>Agaricomycotina</taxon>
        <taxon>Agaricomycetes</taxon>
        <taxon>Agaricomycetidae</taxon>
        <taxon>Agaricales</taxon>
        <taxon>Agaricineae</taxon>
        <taxon>Psathyrellaceae</taxon>
        <taxon>Coprinopsis</taxon>
    </lineage>
</organism>
<dbReference type="Proteomes" id="UP000307440">
    <property type="component" value="Unassembled WGS sequence"/>
</dbReference>
<feature type="region of interest" description="Disordered" evidence="1">
    <location>
        <begin position="334"/>
        <end position="365"/>
    </location>
</feature>
<dbReference type="EMBL" id="ML210284">
    <property type="protein sequence ID" value="TFK20913.1"/>
    <property type="molecule type" value="Genomic_DNA"/>
</dbReference>
<feature type="region of interest" description="Disordered" evidence="1">
    <location>
        <begin position="85"/>
        <end position="113"/>
    </location>
</feature>
<feature type="compositionally biased region" description="Low complexity" evidence="1">
    <location>
        <begin position="103"/>
        <end position="113"/>
    </location>
</feature>
<feature type="region of interest" description="Disordered" evidence="1">
    <location>
        <begin position="131"/>
        <end position="299"/>
    </location>
</feature>
<feature type="region of interest" description="Disordered" evidence="1">
    <location>
        <begin position="1"/>
        <end position="50"/>
    </location>
</feature>
<dbReference type="AlphaFoldDB" id="A0A5C3KLU2"/>
<keyword evidence="3" id="KW-1185">Reference proteome</keyword>
<name>A0A5C3KLU2_COPMA</name>